<dbReference type="InterPro" id="IPR026913">
    <property type="entry name" value="METTL24"/>
</dbReference>
<organism evidence="5">
    <name type="scientific">Nippostrongylus brasiliensis</name>
    <name type="common">Rat hookworm</name>
    <dbReference type="NCBI Taxonomy" id="27835"/>
    <lineage>
        <taxon>Eukaryota</taxon>
        <taxon>Metazoa</taxon>
        <taxon>Ecdysozoa</taxon>
        <taxon>Nematoda</taxon>
        <taxon>Chromadorea</taxon>
        <taxon>Rhabditida</taxon>
        <taxon>Rhabditina</taxon>
        <taxon>Rhabditomorpha</taxon>
        <taxon>Strongyloidea</taxon>
        <taxon>Heligmosomidae</taxon>
        <taxon>Nippostrongylus</taxon>
    </lineage>
</organism>
<reference evidence="5" key="1">
    <citation type="submission" date="2017-02" db="UniProtKB">
        <authorList>
            <consortium name="WormBaseParasite"/>
        </authorList>
    </citation>
    <scope>IDENTIFICATION</scope>
</reference>
<dbReference type="Pfam" id="PF13383">
    <property type="entry name" value="Methyltransf_22"/>
    <property type="match status" value="1"/>
</dbReference>
<sequence>MAMCSKTTANLLLIGALLCYFFILISINNRMAEESRREREPPPSPNRDYASERIEHSRKDRPAETPKAKPTRRAVEYYKLQVPERRAHLSIVRRSYSKNYMFLYNNLAPEAFCPELLRVGTTNDGGKWICSPYSFPTNCNIISLGMNNQITFEEELQHMTGNRCRLFAYDMAGKVELSDITDQEKNQYTIEDLMKMEEISKLEILKVDLLIEIHGTPYETTTLLRDIATLGYWLYSYEINGAWPNLCEFSFIHENAFKRYHVTPLAQYLS</sequence>
<evidence type="ECO:0000256" key="1">
    <source>
        <dbReference type="SAM" id="MobiDB-lite"/>
    </source>
</evidence>
<evidence type="ECO:0000313" key="5">
    <source>
        <dbReference type="WBParaSite" id="NBR_0000664501-mRNA-1"/>
    </source>
</evidence>
<accession>A0A0N4XV52</accession>
<feature type="domain" description="Methyltransferase" evidence="2">
    <location>
        <begin position="95"/>
        <end position="172"/>
    </location>
</feature>
<keyword evidence="4" id="KW-1185">Reference proteome</keyword>
<feature type="region of interest" description="Disordered" evidence="1">
    <location>
        <begin position="33"/>
        <end position="71"/>
    </location>
</feature>
<gene>
    <name evidence="3" type="ORF">NBR_LOCUS6646</name>
</gene>
<name>A0A0N4XV52_NIPBR</name>
<dbReference type="OMA" id="ITFEEEW"/>
<feature type="compositionally biased region" description="Basic and acidic residues" evidence="1">
    <location>
        <begin position="49"/>
        <end position="67"/>
    </location>
</feature>
<dbReference type="EMBL" id="UYSL01019818">
    <property type="protein sequence ID" value="VDL70235.1"/>
    <property type="molecule type" value="Genomic_DNA"/>
</dbReference>
<dbReference type="Proteomes" id="UP000271162">
    <property type="component" value="Unassembled WGS sequence"/>
</dbReference>
<evidence type="ECO:0000313" key="3">
    <source>
        <dbReference type="EMBL" id="VDL70235.1"/>
    </source>
</evidence>
<dbReference type="AlphaFoldDB" id="A0A0N4XV52"/>
<dbReference type="InterPro" id="IPR025714">
    <property type="entry name" value="Methyltranfer_dom"/>
</dbReference>
<evidence type="ECO:0000313" key="4">
    <source>
        <dbReference type="Proteomes" id="UP000271162"/>
    </source>
</evidence>
<dbReference type="WBParaSite" id="NBR_0000664501-mRNA-1">
    <property type="protein sequence ID" value="NBR_0000664501-mRNA-1"/>
    <property type="gene ID" value="NBR_0000664501"/>
</dbReference>
<evidence type="ECO:0000259" key="2">
    <source>
        <dbReference type="Pfam" id="PF13383"/>
    </source>
</evidence>
<dbReference type="STRING" id="27835.A0A0N4XV52"/>
<proteinExistence type="predicted"/>
<protein>
    <submittedName>
        <fullName evidence="5">Methyltranfer_dom domain-containing protein</fullName>
    </submittedName>
</protein>
<reference evidence="3 4" key="2">
    <citation type="submission" date="2018-11" db="EMBL/GenBank/DDBJ databases">
        <authorList>
            <consortium name="Pathogen Informatics"/>
        </authorList>
    </citation>
    <scope>NUCLEOTIDE SEQUENCE [LARGE SCALE GENOMIC DNA]</scope>
</reference>
<dbReference type="PANTHER" id="PTHR32026:SF27">
    <property type="entry name" value="METHYLTRANSFERASE FKBM DOMAIN-CONTAINING PROTEIN-RELATED"/>
    <property type="match status" value="1"/>
</dbReference>
<dbReference type="PANTHER" id="PTHR32026">
    <property type="entry name" value="METHYLTRANSFERASE-LIKE PROTEIN 24"/>
    <property type="match status" value="1"/>
</dbReference>